<dbReference type="Gene3D" id="3.60.10.10">
    <property type="entry name" value="Endonuclease/exonuclease/phosphatase"/>
    <property type="match status" value="1"/>
</dbReference>
<dbReference type="Pfam" id="PF03372">
    <property type="entry name" value="Exo_endo_phos"/>
    <property type="match status" value="1"/>
</dbReference>
<organism evidence="2">
    <name type="scientific">uncultured Microvirga sp</name>
    <dbReference type="NCBI Taxonomy" id="412392"/>
    <lineage>
        <taxon>Bacteria</taxon>
        <taxon>Pseudomonadati</taxon>
        <taxon>Pseudomonadota</taxon>
        <taxon>Alphaproteobacteria</taxon>
        <taxon>Hyphomicrobiales</taxon>
        <taxon>Methylobacteriaceae</taxon>
        <taxon>Microvirga</taxon>
        <taxon>environmental samples</taxon>
    </lineage>
</organism>
<feature type="domain" description="Endonuclease/exonuclease/phosphatase" evidence="1">
    <location>
        <begin position="5"/>
        <end position="45"/>
    </location>
</feature>
<feature type="non-terminal residue" evidence="2">
    <location>
        <position position="48"/>
    </location>
</feature>
<dbReference type="EC" id="3.1.11.2" evidence="2"/>
<keyword evidence="2" id="KW-0378">Hydrolase</keyword>
<proteinExistence type="predicted"/>
<dbReference type="GO" id="GO:0004519">
    <property type="term" value="F:endonuclease activity"/>
    <property type="evidence" value="ECO:0007669"/>
    <property type="project" value="InterPro"/>
</dbReference>
<dbReference type="GO" id="GO:0006281">
    <property type="term" value="P:DNA repair"/>
    <property type="evidence" value="ECO:0007669"/>
    <property type="project" value="InterPro"/>
</dbReference>
<evidence type="ECO:0000259" key="1">
    <source>
        <dbReference type="Pfam" id="PF03372"/>
    </source>
</evidence>
<protein>
    <submittedName>
        <fullName evidence="2">Exodeoxyribonuclease III</fullName>
        <ecNumber evidence="2">3.1.11.2</ecNumber>
    </submittedName>
</protein>
<dbReference type="SUPFAM" id="SSF56219">
    <property type="entry name" value="DNase I-like"/>
    <property type="match status" value="1"/>
</dbReference>
<accession>A0A6J4MJN6</accession>
<dbReference type="PANTHER" id="PTHR43250">
    <property type="entry name" value="EXODEOXYRIBONUCLEASE III"/>
    <property type="match status" value="1"/>
</dbReference>
<name>A0A6J4MJN6_9HYPH</name>
<dbReference type="EMBL" id="CADCUC010000638">
    <property type="protein sequence ID" value="CAA9361574.1"/>
    <property type="molecule type" value="Genomic_DNA"/>
</dbReference>
<dbReference type="GO" id="GO:0008311">
    <property type="term" value="F:double-stranded DNA 3'-5' DNA exonuclease activity"/>
    <property type="evidence" value="ECO:0007669"/>
    <property type="project" value="UniProtKB-EC"/>
</dbReference>
<dbReference type="InterPro" id="IPR036691">
    <property type="entry name" value="Endo/exonu/phosph_ase_sf"/>
</dbReference>
<dbReference type="PANTHER" id="PTHR43250:SF2">
    <property type="entry name" value="EXODEOXYRIBONUCLEASE III"/>
    <property type="match status" value="1"/>
</dbReference>
<dbReference type="InterPro" id="IPR020847">
    <property type="entry name" value="AP_endonuclease_F1_BS"/>
</dbReference>
<dbReference type="InterPro" id="IPR037493">
    <property type="entry name" value="ExoIII-like"/>
</dbReference>
<gene>
    <name evidence="2" type="ORF">AVDCRST_MAG90-3050</name>
</gene>
<reference evidence="2" key="1">
    <citation type="submission" date="2020-02" db="EMBL/GenBank/DDBJ databases">
        <authorList>
            <person name="Meier V. D."/>
        </authorList>
    </citation>
    <scope>NUCLEOTIDE SEQUENCE</scope>
    <source>
        <strain evidence="2">AVDCRST_MAG90</strain>
    </source>
</reference>
<sequence>MRITTWNVNSVRQRLDHLLAFLKEASPDVVCLQELKCVEEAFPRESVE</sequence>
<dbReference type="InterPro" id="IPR005135">
    <property type="entry name" value="Endo/exonuclease/phosphatase"/>
</dbReference>
<evidence type="ECO:0000313" key="2">
    <source>
        <dbReference type="EMBL" id="CAA9361574.1"/>
    </source>
</evidence>
<dbReference type="GO" id="GO:0003677">
    <property type="term" value="F:DNA binding"/>
    <property type="evidence" value="ECO:0007669"/>
    <property type="project" value="InterPro"/>
</dbReference>
<dbReference type="AlphaFoldDB" id="A0A6J4MJN6"/>
<dbReference type="PROSITE" id="PS00726">
    <property type="entry name" value="AP_NUCLEASE_F1_1"/>
    <property type="match status" value="1"/>
</dbReference>